<gene>
    <name evidence="2" type="ORF">AUR04nite_19860</name>
</gene>
<evidence type="ECO:0000313" key="3">
    <source>
        <dbReference type="Proteomes" id="UP000316612"/>
    </source>
</evidence>
<name>A0A4Y4DRA0_GLUUR</name>
<comment type="caution">
    <text evidence="2">The sequence shown here is derived from an EMBL/GenBank/DDBJ whole genome shotgun (WGS) entry which is preliminary data.</text>
</comment>
<evidence type="ECO:0000313" key="2">
    <source>
        <dbReference type="EMBL" id="GED06454.1"/>
    </source>
</evidence>
<dbReference type="Proteomes" id="UP000316612">
    <property type="component" value="Unassembled WGS sequence"/>
</dbReference>
<dbReference type="OrthoDB" id="9788221at2"/>
<dbReference type="RefSeq" id="WP_141364525.1">
    <property type="nucleotide sequence ID" value="NZ_BAAAJL010000010.1"/>
</dbReference>
<dbReference type="GO" id="GO:0016853">
    <property type="term" value="F:isomerase activity"/>
    <property type="evidence" value="ECO:0007669"/>
    <property type="project" value="TreeGrafter"/>
</dbReference>
<dbReference type="Pfam" id="PF02567">
    <property type="entry name" value="PhzC-PhzF"/>
    <property type="match status" value="1"/>
</dbReference>
<dbReference type="AlphaFoldDB" id="A0A4Y4DRA0"/>
<dbReference type="GO" id="GO:0005737">
    <property type="term" value="C:cytoplasm"/>
    <property type="evidence" value="ECO:0007669"/>
    <property type="project" value="TreeGrafter"/>
</dbReference>
<dbReference type="PANTHER" id="PTHR13774">
    <property type="entry name" value="PHENAZINE BIOSYNTHESIS PROTEIN"/>
    <property type="match status" value="1"/>
</dbReference>
<dbReference type="Gene3D" id="3.10.310.10">
    <property type="entry name" value="Diaminopimelate Epimerase, Chain A, domain 1"/>
    <property type="match status" value="2"/>
</dbReference>
<feature type="active site" evidence="1">
    <location>
        <position position="47"/>
    </location>
</feature>
<accession>A0A4Y4DRA0</accession>
<proteinExistence type="predicted"/>
<reference evidence="2 3" key="1">
    <citation type="submission" date="2019-06" db="EMBL/GenBank/DDBJ databases">
        <title>Whole genome shotgun sequence of Glutamicibacter uratoxydans NBRC 15515.</title>
        <authorList>
            <person name="Hosoyama A."/>
            <person name="Uohara A."/>
            <person name="Ohji S."/>
            <person name="Ichikawa N."/>
        </authorList>
    </citation>
    <scope>NUCLEOTIDE SEQUENCE [LARGE SCALE GENOMIC DNA]</scope>
    <source>
        <strain evidence="2 3">NBRC 15515</strain>
    </source>
</reference>
<dbReference type="NCBIfam" id="TIGR00654">
    <property type="entry name" value="PhzF_family"/>
    <property type="match status" value="1"/>
</dbReference>
<dbReference type="SUPFAM" id="SSF54506">
    <property type="entry name" value="Diaminopimelate epimerase-like"/>
    <property type="match status" value="1"/>
</dbReference>
<sequence length="278" mass="29785">MRTRQYSEVDVFSPTAYLGNPLAVVHDAQELSAEQMQRFAKWTNLAETTFLLPPTTDAADYRVRIFSASQEFPFAGHPTLGSAYAWLQAGGVPKTPGKIVQECGAGLVDVTYQGQEFSFKAPPITRFEPLGEAKIAEVAAALGLEPEKILDSSWIVNGPEWIGIRLASAADVLALSPDPQNLGELCLGVIGPHDDGHDTQFEVRAFLGNDPVWEDPVTGSLNAGLAYWLRSTGVAAADYVAAQGTAIGYEGRVQIRYAADGIWVGGHVNPCVAGQVNL</sequence>
<organism evidence="2 3">
    <name type="scientific">Glutamicibacter uratoxydans</name>
    <name type="common">Arthrobacter uratoxydans</name>
    <dbReference type="NCBI Taxonomy" id="43667"/>
    <lineage>
        <taxon>Bacteria</taxon>
        <taxon>Bacillati</taxon>
        <taxon>Actinomycetota</taxon>
        <taxon>Actinomycetes</taxon>
        <taxon>Micrococcales</taxon>
        <taxon>Micrococcaceae</taxon>
        <taxon>Glutamicibacter</taxon>
    </lineage>
</organism>
<evidence type="ECO:0000256" key="1">
    <source>
        <dbReference type="PIRSR" id="PIRSR016184-1"/>
    </source>
</evidence>
<dbReference type="EMBL" id="BJNY01000010">
    <property type="protein sequence ID" value="GED06454.1"/>
    <property type="molecule type" value="Genomic_DNA"/>
</dbReference>
<protein>
    <submittedName>
        <fullName evidence="2">Phenazine biosynthesis protein PhzF</fullName>
    </submittedName>
</protein>
<dbReference type="PIRSF" id="PIRSF016184">
    <property type="entry name" value="PhzC_PhzF"/>
    <property type="match status" value="1"/>
</dbReference>
<keyword evidence="3" id="KW-1185">Reference proteome</keyword>
<dbReference type="PANTHER" id="PTHR13774:SF32">
    <property type="entry name" value="ANTISENSE-ENHANCING SEQUENCE 1"/>
    <property type="match status" value="1"/>
</dbReference>
<dbReference type="InterPro" id="IPR003719">
    <property type="entry name" value="Phenazine_PhzF-like"/>
</dbReference>